<keyword evidence="6" id="KW-1185">Reference proteome</keyword>
<protein>
    <recommendedName>
        <fullName evidence="2">Phosphoesterase</fullName>
        <ecNumber evidence="2">3.1.4.-</ecNumber>
    </recommendedName>
</protein>
<dbReference type="InterPro" id="IPR029052">
    <property type="entry name" value="Metallo-depent_PP-like"/>
</dbReference>
<reference evidence="4" key="1">
    <citation type="submission" date="2015-01" db="EMBL/GenBank/DDBJ databases">
        <authorList>
            <person name="Xiang T."/>
            <person name="Song Y."/>
            <person name="Huang L."/>
            <person name="Wang B."/>
            <person name="Wu P."/>
        </authorList>
    </citation>
    <scope>NUCLEOTIDE SEQUENCE [LARGE SCALE GENOMIC DNA]</scope>
    <source>
        <strain evidence="4">V1</strain>
    </source>
</reference>
<comment type="similarity">
    <text evidence="1 2">Belongs to the metallophosphoesterase superfamily. YfcE family.</text>
</comment>
<dbReference type="AlphaFoldDB" id="A0A0B7H294"/>
<dbReference type="Pfam" id="PF12850">
    <property type="entry name" value="Metallophos_2"/>
    <property type="match status" value="1"/>
</dbReference>
<proteinExistence type="inferred from homology"/>
<dbReference type="GO" id="GO:0016787">
    <property type="term" value="F:hydrolase activity"/>
    <property type="evidence" value="ECO:0007669"/>
    <property type="project" value="UniProtKB-UniRule"/>
</dbReference>
<keyword evidence="4" id="KW-0378">Hydrolase</keyword>
<evidence type="ECO:0000256" key="2">
    <source>
        <dbReference type="RuleBase" id="RU362039"/>
    </source>
</evidence>
<evidence type="ECO:0000313" key="6">
    <source>
        <dbReference type="Proteomes" id="UP000042527"/>
    </source>
</evidence>
<reference evidence="6" key="2">
    <citation type="submission" date="2015-01" db="EMBL/GenBank/DDBJ databases">
        <authorList>
            <person name="Manzoor Shahid"/>
            <person name="Zubair Saima"/>
        </authorList>
    </citation>
    <scope>NUCLEOTIDE SEQUENCE [LARGE SCALE GENOMIC DNA]</scope>
    <source>
        <strain evidence="6">V1</strain>
    </source>
</reference>
<dbReference type="InterPro" id="IPR024654">
    <property type="entry name" value="Calcineurin-like_PHP_lpxH"/>
</dbReference>
<evidence type="ECO:0000313" key="7">
    <source>
        <dbReference type="Proteomes" id="UP000323594"/>
    </source>
</evidence>
<evidence type="ECO:0000259" key="3">
    <source>
        <dbReference type="Pfam" id="PF12850"/>
    </source>
</evidence>
<evidence type="ECO:0000313" key="5">
    <source>
        <dbReference type="EMBL" id="QEJ97177.1"/>
    </source>
</evidence>
<evidence type="ECO:0000313" key="4">
    <source>
        <dbReference type="EMBL" id="CEM63051.1"/>
    </source>
</evidence>
<dbReference type="NCBIfam" id="TIGR00040">
    <property type="entry name" value="yfcE"/>
    <property type="match status" value="1"/>
</dbReference>
<name>A0A0B7H294_TREPH</name>
<gene>
    <name evidence="5" type="ORF">FUT82_03695</name>
    <name evidence="4" type="ORF">TPHV1_60039</name>
</gene>
<reference evidence="5 7" key="3">
    <citation type="submission" date="2019-08" db="EMBL/GenBank/DDBJ databases">
        <authorList>
            <person name="Kuhnert P."/>
        </authorList>
    </citation>
    <scope>NUCLEOTIDE SEQUENCE [LARGE SCALE GENOMIC DNA]</scope>
    <source>
        <strain evidence="5 7">B36.5</strain>
    </source>
</reference>
<dbReference type="InterPro" id="IPR000979">
    <property type="entry name" value="Phosphodiesterase_MJ0936/Vps29"/>
</dbReference>
<dbReference type="OrthoDB" id="9800565at2"/>
<feature type="domain" description="Calcineurin-like phosphoesterase" evidence="3">
    <location>
        <begin position="28"/>
        <end position="193"/>
    </location>
</feature>
<keyword evidence="2" id="KW-0479">Metal-binding</keyword>
<comment type="cofactor">
    <cofactor evidence="2">
        <name>a divalent metal cation</name>
        <dbReference type="ChEBI" id="CHEBI:60240"/>
    </cofactor>
</comment>
<evidence type="ECO:0000256" key="1">
    <source>
        <dbReference type="ARBA" id="ARBA00008950"/>
    </source>
</evidence>
<dbReference type="Proteomes" id="UP000042527">
    <property type="component" value="Unassembled WGS sequence"/>
</dbReference>
<dbReference type="Proteomes" id="UP000323594">
    <property type="component" value="Chromosome"/>
</dbReference>
<dbReference type="EMBL" id="CDNC01000048">
    <property type="protein sequence ID" value="CEM63051.1"/>
    <property type="molecule type" value="Genomic_DNA"/>
</dbReference>
<dbReference type="EMBL" id="CP042817">
    <property type="protein sequence ID" value="QEJ97177.1"/>
    <property type="molecule type" value="Genomic_DNA"/>
</dbReference>
<organism evidence="4 6">
    <name type="scientific">Treponema phagedenis</name>
    <dbReference type="NCBI Taxonomy" id="162"/>
    <lineage>
        <taxon>Bacteria</taxon>
        <taxon>Pseudomonadati</taxon>
        <taxon>Spirochaetota</taxon>
        <taxon>Spirochaetia</taxon>
        <taxon>Spirochaetales</taxon>
        <taxon>Treponemataceae</taxon>
        <taxon>Treponema</taxon>
    </lineage>
</organism>
<dbReference type="EC" id="3.1.4.-" evidence="2"/>
<dbReference type="SUPFAM" id="SSF56300">
    <property type="entry name" value="Metallo-dependent phosphatases"/>
    <property type="match status" value="1"/>
</dbReference>
<sequence>MNMLQAVAPGIIGNEEAKNAFEATRSAKLLLVSDTHGSSLALASLILEFGRHVDALLFAGDGADDILRYCVEACYTDVLKQALPPLVFLVSGNCDFGQYSLPGISPSFIVPKNQKITVSGTSIFLTHGDKYSVDFGTLLLTEAGKNMQCSVAVHGHTHVQRKIDENNFLIVNPGSLERPRGRSKAGFAIMDVYQGLSPSVSFYAAQKGVGNKSQYIQINL</sequence>
<dbReference type="PANTHER" id="PTHR11124">
    <property type="entry name" value="VACUOLAR SORTING PROTEIN VPS29"/>
    <property type="match status" value="1"/>
</dbReference>
<accession>A0A0B7H294</accession>
<dbReference type="GO" id="GO:0046872">
    <property type="term" value="F:metal ion binding"/>
    <property type="evidence" value="ECO:0007669"/>
    <property type="project" value="UniProtKB-KW"/>
</dbReference>
<dbReference type="Gene3D" id="3.60.21.10">
    <property type="match status" value="1"/>
</dbReference>